<reference evidence="2 3" key="1">
    <citation type="submission" date="2020-08" db="EMBL/GenBank/DDBJ databases">
        <title>Sequencing the genomes of 1000 actinobacteria strains.</title>
        <authorList>
            <person name="Klenk H.-P."/>
        </authorList>
    </citation>
    <scope>NUCLEOTIDE SEQUENCE [LARGE SCALE GENOMIC DNA]</scope>
    <source>
        <strain evidence="2 3">DSM 11053</strain>
    </source>
</reference>
<dbReference type="GO" id="GO:0120147">
    <property type="term" value="F:formylglycine-generating oxidase activity"/>
    <property type="evidence" value="ECO:0007669"/>
    <property type="project" value="TreeGrafter"/>
</dbReference>
<dbReference type="InterPro" id="IPR051043">
    <property type="entry name" value="Sulfatase_Mod_Factor_Kinase"/>
</dbReference>
<proteinExistence type="predicted"/>
<evidence type="ECO:0000259" key="1">
    <source>
        <dbReference type="Pfam" id="PF03781"/>
    </source>
</evidence>
<organism evidence="2 3">
    <name type="scientific">Microlunatus antarcticus</name>
    <dbReference type="NCBI Taxonomy" id="53388"/>
    <lineage>
        <taxon>Bacteria</taxon>
        <taxon>Bacillati</taxon>
        <taxon>Actinomycetota</taxon>
        <taxon>Actinomycetes</taxon>
        <taxon>Propionibacteriales</taxon>
        <taxon>Propionibacteriaceae</taxon>
        <taxon>Microlunatus</taxon>
    </lineage>
</organism>
<dbReference type="Gene3D" id="3.90.1580.10">
    <property type="entry name" value="paralog of FGE (formylglycine-generating enzyme)"/>
    <property type="match status" value="1"/>
</dbReference>
<dbReference type="Pfam" id="PF03781">
    <property type="entry name" value="FGE-sulfatase"/>
    <property type="match status" value="1"/>
</dbReference>
<dbReference type="SUPFAM" id="SSF56436">
    <property type="entry name" value="C-type lectin-like"/>
    <property type="match status" value="1"/>
</dbReference>
<dbReference type="PANTHER" id="PTHR23150">
    <property type="entry name" value="SULFATASE MODIFYING FACTOR 1, 2"/>
    <property type="match status" value="1"/>
</dbReference>
<dbReference type="PANTHER" id="PTHR23150:SF35">
    <property type="entry name" value="BLL6746 PROTEIN"/>
    <property type="match status" value="1"/>
</dbReference>
<comment type="caution">
    <text evidence="2">The sequence shown here is derived from an EMBL/GenBank/DDBJ whole genome shotgun (WGS) entry which is preliminary data.</text>
</comment>
<gene>
    <name evidence="2" type="ORF">FHX39_002652</name>
</gene>
<sequence>MRTAATTGTATFVVGERGMDPLVPRPLDRPTVVDLDAPDWAAMDAAKILAAPDDPADRPRWRAVLEEWRSGASARQGFSTAAYDAPEGRWAQRCFAVAQVWLWDELLYDAAAGRFTPERLLADARERLGGFDGVVLWHAYPVIGIDDRNQWDYYRDVPGLRDLVDALHDAGVAVFVDYNPWDTGTRRGGDDGDELTSVVRELGADGVFLDTLKEGDPALVAALEAARPGIALESESTLPLARLGEHRLSWAQWFADSPVPGVIRTHYVERRHLQHHVRRWNRDHAEELSSAFLNGCGLMVWEVVFGAWVGWNPRDAATLRRLLAVQRGCGDLQATGEWTPLADLHPDATAAGVAASAWSADGVTLWGLTHRGTAAYDGPLLPTDHPDRVALTTGAPEPSGIGALVTLAPGVAEPAWLAPLAEALAEAPEEGDATFPVRTSVRVVPEPSRGAPAADAVVVAAGRHHLTVRYRMRETGLYDEAPFVEEWKPLPPRLHDLRTLERTVDLDHPVAVAPTEVTWLDFDRFLAASGWRPRETNRFLAGPAPDPDAPVTFVDLDDARAYARWAGARLPTEDEWQLAAQRGGPGWRHGRVWSWTESEHSDGRTRYVQLKGGSAYLAQGSEWYFDGGPQPPEVSAKLLLPGLGLARSSMIGFRLAWDLDHDQQTSGDDHQ</sequence>
<feature type="domain" description="Sulfatase-modifying factor enzyme-like" evidence="1">
    <location>
        <begin position="501"/>
        <end position="603"/>
    </location>
</feature>
<dbReference type="RefSeq" id="WP_232530628.1">
    <property type="nucleotide sequence ID" value="NZ_JACHZG010000001.1"/>
</dbReference>
<dbReference type="Proteomes" id="UP000565572">
    <property type="component" value="Unassembled WGS sequence"/>
</dbReference>
<dbReference type="InterPro" id="IPR042095">
    <property type="entry name" value="SUMF_sf"/>
</dbReference>
<dbReference type="AlphaFoldDB" id="A0A7W5JWU5"/>
<dbReference type="InterPro" id="IPR016187">
    <property type="entry name" value="CTDL_fold"/>
</dbReference>
<protein>
    <recommendedName>
        <fullName evidence="1">Sulfatase-modifying factor enzyme-like domain-containing protein</fullName>
    </recommendedName>
</protein>
<evidence type="ECO:0000313" key="3">
    <source>
        <dbReference type="Proteomes" id="UP000565572"/>
    </source>
</evidence>
<evidence type="ECO:0000313" key="2">
    <source>
        <dbReference type="EMBL" id="MBB3327708.1"/>
    </source>
</evidence>
<name>A0A7W5JWU5_9ACTN</name>
<dbReference type="InterPro" id="IPR005532">
    <property type="entry name" value="SUMF_dom"/>
</dbReference>
<accession>A0A7W5JWU5</accession>
<keyword evidence="3" id="KW-1185">Reference proteome</keyword>
<dbReference type="EMBL" id="JACHZG010000001">
    <property type="protein sequence ID" value="MBB3327708.1"/>
    <property type="molecule type" value="Genomic_DNA"/>
</dbReference>